<protein>
    <recommendedName>
        <fullName evidence="10">Xylose transport system permease protein XylH</fullName>
    </recommendedName>
</protein>
<dbReference type="AlphaFoldDB" id="A0A840XBD7"/>
<evidence type="ECO:0000256" key="11">
    <source>
        <dbReference type="SAM" id="Phobius"/>
    </source>
</evidence>
<evidence type="ECO:0000313" key="13">
    <source>
        <dbReference type="Proteomes" id="UP000552883"/>
    </source>
</evidence>
<dbReference type="OrthoDB" id="3468954at2"/>
<evidence type="ECO:0000313" key="12">
    <source>
        <dbReference type="EMBL" id="MBB5618365.1"/>
    </source>
</evidence>
<dbReference type="NCBIfam" id="NF040906">
    <property type="entry name" value="GguB"/>
    <property type="match status" value="1"/>
</dbReference>
<evidence type="ECO:0000256" key="6">
    <source>
        <dbReference type="ARBA" id="ARBA00022692"/>
    </source>
</evidence>
<dbReference type="PANTHER" id="PTHR32196">
    <property type="entry name" value="ABC TRANSPORTER PERMEASE PROTEIN YPHD-RELATED-RELATED"/>
    <property type="match status" value="1"/>
</dbReference>
<organism evidence="12 13">
    <name type="scientific">Microcella frigidaquae</name>
    <dbReference type="NCBI Taxonomy" id="424758"/>
    <lineage>
        <taxon>Bacteria</taxon>
        <taxon>Bacillati</taxon>
        <taxon>Actinomycetota</taxon>
        <taxon>Actinomycetes</taxon>
        <taxon>Micrococcales</taxon>
        <taxon>Microbacteriaceae</taxon>
        <taxon>Microcella</taxon>
    </lineage>
</organism>
<keyword evidence="7 11" id="KW-1133">Transmembrane helix</keyword>
<feature type="transmembrane region" description="Helical" evidence="11">
    <location>
        <begin position="339"/>
        <end position="367"/>
    </location>
</feature>
<dbReference type="Pfam" id="PF02653">
    <property type="entry name" value="BPD_transp_2"/>
    <property type="match status" value="1"/>
</dbReference>
<name>A0A840XBD7_9MICO</name>
<keyword evidence="2" id="KW-0813">Transport</keyword>
<feature type="transmembrane region" description="Helical" evidence="11">
    <location>
        <begin position="225"/>
        <end position="245"/>
    </location>
</feature>
<evidence type="ECO:0000256" key="8">
    <source>
        <dbReference type="ARBA" id="ARBA00023136"/>
    </source>
</evidence>
<keyword evidence="4" id="KW-0997">Cell inner membrane</keyword>
<dbReference type="RefSeq" id="WP_153982203.1">
    <property type="nucleotide sequence ID" value="NZ_BAAANZ010000002.1"/>
</dbReference>
<accession>A0A840XBD7</accession>
<keyword evidence="6 11" id="KW-0812">Transmembrane</keyword>
<dbReference type="EMBL" id="JACHBS010000001">
    <property type="protein sequence ID" value="MBB5618365.1"/>
    <property type="molecule type" value="Genomic_DNA"/>
</dbReference>
<feature type="transmembrane region" description="Helical" evidence="11">
    <location>
        <begin position="251"/>
        <end position="268"/>
    </location>
</feature>
<feature type="transmembrane region" description="Helical" evidence="11">
    <location>
        <begin position="186"/>
        <end position="205"/>
    </location>
</feature>
<evidence type="ECO:0000256" key="10">
    <source>
        <dbReference type="ARBA" id="ARBA00035686"/>
    </source>
</evidence>
<keyword evidence="3" id="KW-1003">Cell membrane</keyword>
<keyword evidence="8 11" id="KW-0472">Membrane</keyword>
<evidence type="ECO:0000256" key="9">
    <source>
        <dbReference type="ARBA" id="ARBA00035611"/>
    </source>
</evidence>
<evidence type="ECO:0000256" key="2">
    <source>
        <dbReference type="ARBA" id="ARBA00022448"/>
    </source>
</evidence>
<comment type="function">
    <text evidence="9">Part of the binding-protein-dependent transport system for D-xylose. Probably responsible for the translocation of the substrate across the membrane.</text>
</comment>
<evidence type="ECO:0000256" key="4">
    <source>
        <dbReference type="ARBA" id="ARBA00022519"/>
    </source>
</evidence>
<evidence type="ECO:0000256" key="1">
    <source>
        <dbReference type="ARBA" id="ARBA00004651"/>
    </source>
</evidence>
<comment type="caution">
    <text evidence="12">The sequence shown here is derived from an EMBL/GenBank/DDBJ whole genome shotgun (WGS) entry which is preliminary data.</text>
</comment>
<dbReference type="GO" id="GO:0022857">
    <property type="term" value="F:transmembrane transporter activity"/>
    <property type="evidence" value="ECO:0007669"/>
    <property type="project" value="InterPro"/>
</dbReference>
<keyword evidence="5 12" id="KW-0762">Sugar transport</keyword>
<evidence type="ECO:0000256" key="3">
    <source>
        <dbReference type="ARBA" id="ARBA00022475"/>
    </source>
</evidence>
<sequence>MSDTAVTTPAKKKPGFQLPPTLAHIVSDLGKNGIFLALIAVVVLFSITTNGILLRPQNISNLIVQNGYILILAIGMVLVIVAGHIDLSVGSIAAFIGAFSGVLIQELGFPWWLAIIGALVIGAVVGAWQGFWIAYVGIPAFIVTLAGMLIFRGLALITLGNSNIGSFPEEYRALGNGFISFAGPDAAIDVFTMVVGALAIVGLIVQQVRTRAGRIKYGQSVDPTVWFIAKMVFVAVGVGAFTYALATFKGIPVTLIVLAVLVMIYGIVANRTVFGRHIYAIGGNRRAAELSGVKTRSVDFWLFVNMGILAALAGLVFTARLNLAGPKAGDGFELEAISAAFIGGAAVQGGIGTISGAIIGGLIIGVLNNGMSIMGIGIEWQQAVKGLVLLLAVAFDVYNKRRAGASTSR</sequence>
<dbReference type="GO" id="GO:0005886">
    <property type="term" value="C:plasma membrane"/>
    <property type="evidence" value="ECO:0007669"/>
    <property type="project" value="UniProtKB-SubCell"/>
</dbReference>
<proteinExistence type="predicted"/>
<feature type="transmembrane region" description="Helical" evidence="11">
    <location>
        <begin position="135"/>
        <end position="159"/>
    </location>
</feature>
<keyword evidence="13" id="KW-1185">Reference proteome</keyword>
<evidence type="ECO:0000256" key="7">
    <source>
        <dbReference type="ARBA" id="ARBA00022989"/>
    </source>
</evidence>
<feature type="transmembrane region" description="Helical" evidence="11">
    <location>
        <begin position="66"/>
        <end position="99"/>
    </location>
</feature>
<feature type="transmembrane region" description="Helical" evidence="11">
    <location>
        <begin position="300"/>
        <end position="319"/>
    </location>
</feature>
<dbReference type="CDD" id="cd06579">
    <property type="entry name" value="TM_PBP1_transp_AraH_like"/>
    <property type="match status" value="1"/>
</dbReference>
<dbReference type="PANTHER" id="PTHR32196:SF32">
    <property type="entry name" value="XYLOSE TRANSPORT SYSTEM PERMEASE PROTEIN XYLH"/>
    <property type="match status" value="1"/>
</dbReference>
<reference evidence="12 13" key="1">
    <citation type="submission" date="2020-08" db="EMBL/GenBank/DDBJ databases">
        <title>Sequencing the genomes of 1000 actinobacteria strains.</title>
        <authorList>
            <person name="Klenk H.-P."/>
        </authorList>
    </citation>
    <scope>NUCLEOTIDE SEQUENCE [LARGE SCALE GENOMIC DNA]</scope>
    <source>
        <strain evidence="12 13">DSM 23889</strain>
    </source>
</reference>
<feature type="transmembrane region" description="Helical" evidence="11">
    <location>
        <begin position="34"/>
        <end position="54"/>
    </location>
</feature>
<dbReference type="Proteomes" id="UP000552883">
    <property type="component" value="Unassembled WGS sequence"/>
</dbReference>
<feature type="transmembrane region" description="Helical" evidence="11">
    <location>
        <begin position="111"/>
        <end position="128"/>
    </location>
</feature>
<gene>
    <name evidence="12" type="ORF">BJ959_001861</name>
</gene>
<evidence type="ECO:0000256" key="5">
    <source>
        <dbReference type="ARBA" id="ARBA00022597"/>
    </source>
</evidence>
<comment type="subcellular location">
    <subcellularLocation>
        <location evidence="1">Cell membrane</location>
        <topology evidence="1">Multi-pass membrane protein</topology>
    </subcellularLocation>
</comment>
<dbReference type="InterPro" id="IPR001851">
    <property type="entry name" value="ABC_transp_permease"/>
</dbReference>